<sequence>MARSPAFKRSPLAITAACLVGLALIVINGLYLIAERIPQSQAERSIAIAPWRGQGYGDAAVDILSDPKAASQRTSQIRSLALNAIMRSPLETGAYYALVRVLEAEGKESLADRLAKATEDLSRHDPNVQLYLTSRAAVRNDVGGVMRHLNVVLRTSRSARSVAFPILCNALTDQRSIALVARNMRDNANWVIPFVEQCSSSAPTVGNLAQTLLEAPAIARDALPRVHVNILANLVEQKKLSLAGRYYAMVTRSPADRDGRIMDRFDRVDELPHFDWVATADGGVYIDQLGAGGGVAVSTDTSLVPLMERMHTLAPGRYRLVSQVKDLELPARASMFWTIQCFGTDASLAVLQLRTSRRPQAVTFDVPDSNCEGQQVRLRSDGAGQSREITAEIPFVRIEQASRPASGKEPAG</sequence>
<reference evidence="2 3" key="1">
    <citation type="journal article" date="1994" name="Int. J. Syst. Bacteriol.">
        <title>Phylogenetic positions of novel aerobic, bacteriochlorophyll a-containing bacteria and description of Roseococcus thiosulfatophilus gen. nov., sp. nov., Erythromicrobium ramosum gen. nov., sp. nov., and Erythrobacter litoralis sp. nov.</title>
        <authorList>
            <person name="Yurkov V."/>
            <person name="Stackebrandt E."/>
            <person name="Holmes A."/>
            <person name="Fuerst J.A."/>
            <person name="Hugenholtz P."/>
            <person name="Golecki J."/>
            <person name="Gad'on N."/>
            <person name="Gorlenko V.M."/>
            <person name="Kompantseva E.I."/>
            <person name="Drews G."/>
        </authorList>
    </citation>
    <scope>NUCLEOTIDE SEQUENCE [LARGE SCALE GENOMIC DNA]</scope>
    <source>
        <strain evidence="2 3">KR-99</strain>
    </source>
</reference>
<keyword evidence="3" id="KW-1185">Reference proteome</keyword>
<dbReference type="AlphaFoldDB" id="A0A7V8UAT2"/>
<comment type="caution">
    <text evidence="2">The sequence shown here is derived from an EMBL/GenBank/DDBJ whole genome shotgun (WGS) entry which is preliminary data.</text>
</comment>
<evidence type="ECO:0000313" key="3">
    <source>
        <dbReference type="Proteomes" id="UP000589292"/>
    </source>
</evidence>
<evidence type="ECO:0000256" key="1">
    <source>
        <dbReference type="SAM" id="Phobius"/>
    </source>
</evidence>
<keyword evidence="1" id="KW-0812">Transmembrane</keyword>
<accession>A0A7V8UAT2</accession>
<dbReference type="Proteomes" id="UP000589292">
    <property type="component" value="Unassembled WGS sequence"/>
</dbReference>
<dbReference type="EMBL" id="VDES01000006">
    <property type="protein sequence ID" value="MBA1376209.1"/>
    <property type="molecule type" value="Genomic_DNA"/>
</dbReference>
<keyword evidence="1" id="KW-1133">Transmembrane helix</keyword>
<dbReference type="RefSeq" id="WP_181268571.1">
    <property type="nucleotide sequence ID" value="NZ_VDES01000006.1"/>
</dbReference>
<gene>
    <name evidence="2" type="ORF">FG486_17845</name>
</gene>
<organism evidence="2 3">
    <name type="scientific">Sphingomonas ursincola</name>
    <dbReference type="NCBI Taxonomy" id="56361"/>
    <lineage>
        <taxon>Bacteria</taxon>
        <taxon>Pseudomonadati</taxon>
        <taxon>Pseudomonadota</taxon>
        <taxon>Alphaproteobacteria</taxon>
        <taxon>Sphingomonadales</taxon>
        <taxon>Sphingomonadaceae</taxon>
        <taxon>Sphingomonas</taxon>
    </lineage>
</organism>
<evidence type="ECO:0000313" key="2">
    <source>
        <dbReference type="EMBL" id="MBA1376209.1"/>
    </source>
</evidence>
<protein>
    <submittedName>
        <fullName evidence="2">Uncharacterized protein</fullName>
    </submittedName>
</protein>
<name>A0A7V8UAT2_9SPHN</name>
<feature type="transmembrane region" description="Helical" evidence="1">
    <location>
        <begin position="12"/>
        <end position="34"/>
    </location>
</feature>
<keyword evidence="1" id="KW-0472">Membrane</keyword>
<proteinExistence type="predicted"/>